<dbReference type="Gene3D" id="3.40.50.300">
    <property type="entry name" value="P-loop containing nucleotide triphosphate hydrolases"/>
    <property type="match status" value="1"/>
</dbReference>
<dbReference type="InterPro" id="IPR045063">
    <property type="entry name" value="Dynamin_N"/>
</dbReference>
<dbReference type="Pfam" id="PF00069">
    <property type="entry name" value="Pkinase"/>
    <property type="match status" value="1"/>
</dbReference>
<feature type="binding site" evidence="3">
    <location>
        <position position="737"/>
    </location>
    <ligand>
        <name>ATP</name>
        <dbReference type="ChEBI" id="CHEBI:30616"/>
    </ligand>
</feature>
<evidence type="ECO:0000256" key="2">
    <source>
        <dbReference type="ARBA" id="ARBA00022840"/>
    </source>
</evidence>
<proteinExistence type="predicted"/>
<sequence>MAEIQINNVEDILQLKDISSMMKLFKQWGIKAPKTANKDIFVSELVKFYKENGAVAPKDRKTGGTVLQEALQYHRGNREKLMKLYDKVVNFYKDLPINFQQDLNNIFPDIEKTAYSKRSELSSPECNILVAGEATSGKSSLINLLLEADILPTSGIKCTQTVCEIRKSKDGRKKAICFGANGGQRSEIDLSTKEGQERLRREIVYEDDYGDNPYDKIEIYWPTDVIEEGLVIIDTPGFGDNQIHKSLKKYLSKSCGFIYVVNTANAGGVQRGRLKDFLRNIVNSSEEDFSPSSTLFICNKWDVVPPKDREEIKRGIVYRLEQIFQGLRQEQIYYFSTTEAKRAIEFGTINSGHEDFISNGLQRLFPASLRQQLNSHYRWLSQILKRANYSLKVSKTLDAVDKEEMTKKMDGIKRNMDALEAKSRHTIDDLRKGLQYEITDLHKTTADVLRSRNMLSTLTDWNQVECPPPDDSKKLAKEAAERIASKVAVELNRWEKEQRIIHSLKEKMIKKFKRDCELLEDQIITIEGTLLGEQDKRIINDLHKSMKKQAPVKALWRKAKRDGVDDDVRGLGGAVGAVGSVIASNKKFREIFKGYKKDNNTKKMAEATVMFIESIFQGNELQDKISNYLGKLVKGVDEIAKKIPEFLKADSQLLEKITHSVRDTDDKMRKMYPQLISSGHTIQGELDLFYVYYIMDMDYRLSDVEWDRDDLLGSGSFADVFKGQLKLPNQNEKVALKYCKDPLSEKVISDILLEDRTLRELQHPNIIQYYGCTLQQSGKTRRMVHWIMIMEYCDDTLKNKFISSEYENPGKVEIYSVQIEQMEELARYAVQICGGLEFLHKKKMVHRDMKLENILTVRKDGHDVVKLTDVGLTKREDHIGGSILGSPVYMAPEVLVPKGIYDRRADIYALGIMLWEMWYGIDAADHIQQQLYTSLERAVVDEGLRPSLSLKYKPDENWQNLIKDCWAKDQTQRPEATDIKIFFEKFLRH</sequence>
<keyword evidence="2 3" id="KW-0067">ATP-binding</keyword>
<accession>A0A6J8DP81</accession>
<reference evidence="5 6" key="1">
    <citation type="submission" date="2020-06" db="EMBL/GenBank/DDBJ databases">
        <authorList>
            <person name="Li R."/>
            <person name="Bekaert M."/>
        </authorList>
    </citation>
    <scope>NUCLEOTIDE SEQUENCE [LARGE SCALE GENOMIC DNA]</scope>
    <source>
        <strain evidence="6">wild</strain>
    </source>
</reference>
<evidence type="ECO:0000256" key="3">
    <source>
        <dbReference type="PROSITE-ProRule" id="PRU10141"/>
    </source>
</evidence>
<dbReference type="PROSITE" id="PS00107">
    <property type="entry name" value="PROTEIN_KINASE_ATP"/>
    <property type="match status" value="1"/>
</dbReference>
<dbReference type="GO" id="GO:0005524">
    <property type="term" value="F:ATP binding"/>
    <property type="evidence" value="ECO:0007669"/>
    <property type="project" value="UniProtKB-UniRule"/>
</dbReference>
<dbReference type="OrthoDB" id="4062651at2759"/>
<gene>
    <name evidence="5" type="ORF">MCOR_43013</name>
</gene>
<organism evidence="5 6">
    <name type="scientific">Mytilus coruscus</name>
    <name type="common">Sea mussel</name>
    <dbReference type="NCBI Taxonomy" id="42192"/>
    <lineage>
        <taxon>Eukaryota</taxon>
        <taxon>Metazoa</taxon>
        <taxon>Spiralia</taxon>
        <taxon>Lophotrochozoa</taxon>
        <taxon>Mollusca</taxon>
        <taxon>Bivalvia</taxon>
        <taxon>Autobranchia</taxon>
        <taxon>Pteriomorphia</taxon>
        <taxon>Mytilida</taxon>
        <taxon>Mytiloidea</taxon>
        <taxon>Mytilidae</taxon>
        <taxon>Mytilinae</taxon>
        <taxon>Mytilus</taxon>
    </lineage>
</organism>
<evidence type="ECO:0000256" key="1">
    <source>
        <dbReference type="ARBA" id="ARBA00022741"/>
    </source>
</evidence>
<feature type="domain" description="Protein kinase" evidence="4">
    <location>
        <begin position="706"/>
        <end position="989"/>
    </location>
</feature>
<dbReference type="SUPFAM" id="SSF52540">
    <property type="entry name" value="P-loop containing nucleoside triphosphate hydrolases"/>
    <property type="match status" value="1"/>
</dbReference>
<dbReference type="Gene3D" id="3.30.200.20">
    <property type="entry name" value="Phosphorylase Kinase, domain 1"/>
    <property type="match status" value="1"/>
</dbReference>
<dbReference type="PROSITE" id="PS00108">
    <property type="entry name" value="PROTEIN_KINASE_ST"/>
    <property type="match status" value="1"/>
</dbReference>
<keyword evidence="6" id="KW-1185">Reference proteome</keyword>
<dbReference type="SMART" id="SM00220">
    <property type="entry name" value="S_TKc"/>
    <property type="match status" value="1"/>
</dbReference>
<keyword evidence="1 3" id="KW-0547">Nucleotide-binding</keyword>
<evidence type="ECO:0000259" key="4">
    <source>
        <dbReference type="PROSITE" id="PS50011"/>
    </source>
</evidence>
<dbReference type="PANTHER" id="PTHR26392">
    <property type="entry name" value="MITOGEN-ACTIVATED PROTEIN KINASE KINASE KINASE 7-RELATED"/>
    <property type="match status" value="1"/>
</dbReference>
<protein>
    <recommendedName>
        <fullName evidence="4">Protein kinase domain-containing protein</fullName>
    </recommendedName>
</protein>
<dbReference type="EMBL" id="CACVKT020007647">
    <property type="protein sequence ID" value="CAC5409765.1"/>
    <property type="molecule type" value="Genomic_DNA"/>
</dbReference>
<evidence type="ECO:0000313" key="5">
    <source>
        <dbReference type="EMBL" id="CAC5409765.1"/>
    </source>
</evidence>
<name>A0A6J8DP81_MYTCO</name>
<dbReference type="Proteomes" id="UP000507470">
    <property type="component" value="Unassembled WGS sequence"/>
</dbReference>
<dbReference type="InterPro" id="IPR011009">
    <property type="entry name" value="Kinase-like_dom_sf"/>
</dbReference>
<dbReference type="InterPro" id="IPR000719">
    <property type="entry name" value="Prot_kinase_dom"/>
</dbReference>
<dbReference type="InterPro" id="IPR027417">
    <property type="entry name" value="P-loop_NTPase"/>
</dbReference>
<dbReference type="AlphaFoldDB" id="A0A6J8DP81"/>
<dbReference type="GO" id="GO:0004672">
    <property type="term" value="F:protein kinase activity"/>
    <property type="evidence" value="ECO:0007669"/>
    <property type="project" value="InterPro"/>
</dbReference>
<dbReference type="SUPFAM" id="SSF56112">
    <property type="entry name" value="Protein kinase-like (PK-like)"/>
    <property type="match status" value="1"/>
</dbReference>
<dbReference type="Gene3D" id="1.10.510.10">
    <property type="entry name" value="Transferase(Phosphotransferase) domain 1"/>
    <property type="match status" value="1"/>
</dbReference>
<dbReference type="Pfam" id="PF00350">
    <property type="entry name" value="Dynamin_N"/>
    <property type="match status" value="1"/>
</dbReference>
<dbReference type="PROSITE" id="PS50011">
    <property type="entry name" value="PROTEIN_KINASE_DOM"/>
    <property type="match status" value="1"/>
</dbReference>
<evidence type="ECO:0000313" key="6">
    <source>
        <dbReference type="Proteomes" id="UP000507470"/>
    </source>
</evidence>
<dbReference type="InterPro" id="IPR008271">
    <property type="entry name" value="Ser/Thr_kinase_AS"/>
</dbReference>
<dbReference type="InterPro" id="IPR017441">
    <property type="entry name" value="Protein_kinase_ATP_BS"/>
</dbReference>
<dbReference type="PANTHER" id="PTHR26392:SF92">
    <property type="entry name" value="PROTEIN KINASE DOMAIN-CONTAINING PROTEIN"/>
    <property type="match status" value="1"/>
</dbReference>